<evidence type="ECO:0000313" key="2">
    <source>
        <dbReference type="EMBL" id="GLD51505.1"/>
    </source>
</evidence>
<feature type="non-terminal residue" evidence="2">
    <location>
        <position position="1"/>
    </location>
</feature>
<accession>A0AAD3MC93</accession>
<sequence>MRSHLPDPVIIHIEKRSLGLRESQLIHGQGHQEPLLNTEADLTHHLTFQAREDEDASHCATSTEPPWPYVTKDTDRSVQEPLAQWDSPMQVKLSCWKSGLNTLLVELLPWALLANHSQWDLWLFEGETIVLQIPAGKVIVPPNFKEAFQIGIYWAHTNTVHKSTAMKLVHDLTSPRWKEGSGSEVVTLDEEGYVEADITLGAFPGRQKLCQFCVSSVVRHGIQILQIEDRTILVNNTPYTVQYRPLLTDHALGTNDQACEIPETAVFSLAPSEKSSLAKPCSVPCWDLLQTSVQGKV</sequence>
<protein>
    <submittedName>
        <fullName evidence="2">Vacuolar protein sorting-associated protein 13B isoform X1</fullName>
    </submittedName>
</protein>
<comment type="caution">
    <text evidence="2">The sequence shown here is derived from an EMBL/GenBank/DDBJ whole genome shotgun (WGS) entry which is preliminary data.</text>
</comment>
<evidence type="ECO:0000256" key="1">
    <source>
        <dbReference type="SAM" id="MobiDB-lite"/>
    </source>
</evidence>
<feature type="region of interest" description="Disordered" evidence="1">
    <location>
        <begin position="53"/>
        <end position="73"/>
    </location>
</feature>
<gene>
    <name evidence="2" type="ORF">AKAME5_002811900</name>
</gene>
<proteinExistence type="predicted"/>
<dbReference type="Proteomes" id="UP001279410">
    <property type="component" value="Unassembled WGS sequence"/>
</dbReference>
<reference evidence="2" key="1">
    <citation type="submission" date="2022-08" db="EMBL/GenBank/DDBJ databases">
        <title>Genome sequencing of akame (Lates japonicus).</title>
        <authorList>
            <person name="Hashiguchi Y."/>
            <person name="Takahashi H."/>
        </authorList>
    </citation>
    <scope>NUCLEOTIDE SEQUENCE</scope>
    <source>
        <strain evidence="2">Kochi</strain>
    </source>
</reference>
<dbReference type="PANTHER" id="PTHR12517:SF0">
    <property type="entry name" value="INTERMEMBRANE LIPID TRANSFER PROTEIN VPS13B"/>
    <property type="match status" value="1"/>
</dbReference>
<dbReference type="InterPro" id="IPR039782">
    <property type="entry name" value="VPS13B"/>
</dbReference>
<dbReference type="EMBL" id="BRZM01003687">
    <property type="protein sequence ID" value="GLD51505.1"/>
    <property type="molecule type" value="Genomic_DNA"/>
</dbReference>
<dbReference type="AlphaFoldDB" id="A0AAD3MC93"/>
<keyword evidence="3" id="KW-1185">Reference proteome</keyword>
<name>A0AAD3MC93_LATJO</name>
<dbReference type="PANTHER" id="PTHR12517">
    <property type="entry name" value="VACUOLAR PROTEIN SORTING-ASSOCIATED PROTEIN 13B"/>
    <property type="match status" value="1"/>
</dbReference>
<evidence type="ECO:0000313" key="3">
    <source>
        <dbReference type="Proteomes" id="UP001279410"/>
    </source>
</evidence>
<organism evidence="2 3">
    <name type="scientific">Lates japonicus</name>
    <name type="common">Japanese lates</name>
    <dbReference type="NCBI Taxonomy" id="270547"/>
    <lineage>
        <taxon>Eukaryota</taxon>
        <taxon>Metazoa</taxon>
        <taxon>Chordata</taxon>
        <taxon>Craniata</taxon>
        <taxon>Vertebrata</taxon>
        <taxon>Euteleostomi</taxon>
        <taxon>Actinopterygii</taxon>
        <taxon>Neopterygii</taxon>
        <taxon>Teleostei</taxon>
        <taxon>Neoteleostei</taxon>
        <taxon>Acanthomorphata</taxon>
        <taxon>Carangaria</taxon>
        <taxon>Carangaria incertae sedis</taxon>
        <taxon>Centropomidae</taxon>
        <taxon>Lates</taxon>
    </lineage>
</organism>